<dbReference type="RefSeq" id="WP_307487242.1">
    <property type="nucleotide sequence ID" value="NZ_JAUSUF010000010.1"/>
</dbReference>
<protein>
    <submittedName>
        <fullName evidence="2">Nitrogen regulatory protein PII-like uncharacterized protein</fullName>
    </submittedName>
</protein>
<dbReference type="InterPro" id="IPR015269">
    <property type="entry name" value="UPF0029_Impact_C"/>
</dbReference>
<comment type="caution">
    <text evidence="2">The sequence shown here is derived from an EMBL/GenBank/DDBJ whole genome shotgun (WGS) entry which is preliminary data.</text>
</comment>
<evidence type="ECO:0000313" key="3">
    <source>
        <dbReference type="Proteomes" id="UP001228504"/>
    </source>
</evidence>
<proteinExistence type="predicted"/>
<keyword evidence="3" id="KW-1185">Reference proteome</keyword>
<feature type="domain" description="UPF0029" evidence="1">
    <location>
        <begin position="116"/>
        <end position="168"/>
    </location>
</feature>
<sequence>MIAIDNFVFDSMKRLEDLKPYNCLDIRSYKKNRKVIIEKLENKYNLYEYGFHKEEFKDLSKEELKKLLKTIEKREFPRSNKLRFYILDSIDSSVCRANYREEIEEDLEEEKIGVFLECSYNMFAPIKNIIEENNDEIKNSNFSNNVTIEALLSENTYKKIKNFIKDKLNISMYTYY</sequence>
<dbReference type="SUPFAM" id="SSF54980">
    <property type="entry name" value="EF-G C-terminal domain-like"/>
    <property type="match status" value="1"/>
</dbReference>
<evidence type="ECO:0000313" key="2">
    <source>
        <dbReference type="EMBL" id="MDQ0150532.1"/>
    </source>
</evidence>
<organism evidence="2 3">
    <name type="scientific">Eubacterium multiforme</name>
    <dbReference type="NCBI Taxonomy" id="83339"/>
    <lineage>
        <taxon>Bacteria</taxon>
        <taxon>Bacillati</taxon>
        <taxon>Bacillota</taxon>
        <taxon>Clostridia</taxon>
        <taxon>Eubacteriales</taxon>
        <taxon>Eubacteriaceae</taxon>
        <taxon>Eubacterium</taxon>
    </lineage>
</organism>
<gene>
    <name evidence="2" type="ORF">J2S18_002480</name>
</gene>
<evidence type="ECO:0000259" key="1">
    <source>
        <dbReference type="Pfam" id="PF09186"/>
    </source>
</evidence>
<dbReference type="Pfam" id="PF09186">
    <property type="entry name" value="DUF1949"/>
    <property type="match status" value="1"/>
</dbReference>
<reference evidence="2 3" key="1">
    <citation type="submission" date="2023-07" db="EMBL/GenBank/DDBJ databases">
        <title>Genomic Encyclopedia of Type Strains, Phase IV (KMG-IV): sequencing the most valuable type-strain genomes for metagenomic binning, comparative biology and taxonomic classification.</title>
        <authorList>
            <person name="Goeker M."/>
        </authorList>
    </citation>
    <scope>NUCLEOTIDE SEQUENCE [LARGE SCALE GENOMIC DNA]</scope>
    <source>
        <strain evidence="2 3">DSM 20694</strain>
    </source>
</reference>
<name>A0ABT9UW30_9FIRM</name>
<dbReference type="Proteomes" id="UP001228504">
    <property type="component" value="Unassembled WGS sequence"/>
</dbReference>
<accession>A0ABT9UW30</accession>
<dbReference type="EMBL" id="JAUSUF010000010">
    <property type="protein sequence ID" value="MDQ0150532.1"/>
    <property type="molecule type" value="Genomic_DNA"/>
</dbReference>
<dbReference type="InterPro" id="IPR035647">
    <property type="entry name" value="EFG_III/V"/>
</dbReference>